<dbReference type="Gene3D" id="3.10.170.10">
    <property type="match status" value="1"/>
</dbReference>
<dbReference type="Gene3D" id="1.10.390.10">
    <property type="entry name" value="Neutral Protease Domain 2"/>
    <property type="match status" value="1"/>
</dbReference>
<evidence type="ECO:0000256" key="5">
    <source>
        <dbReference type="SAM" id="Phobius"/>
    </source>
</evidence>
<feature type="transmembrane region" description="Helical" evidence="5">
    <location>
        <begin position="12"/>
        <end position="32"/>
    </location>
</feature>
<keyword evidence="5" id="KW-0472">Membrane</keyword>
<dbReference type="GO" id="GO:0004222">
    <property type="term" value="F:metalloendopeptidase activity"/>
    <property type="evidence" value="ECO:0007669"/>
    <property type="project" value="InterPro"/>
</dbReference>
<keyword evidence="4" id="KW-0482">Metalloprotease</keyword>
<evidence type="ECO:0000256" key="4">
    <source>
        <dbReference type="ARBA" id="ARBA00023049"/>
    </source>
</evidence>
<evidence type="ECO:0000256" key="1">
    <source>
        <dbReference type="ARBA" id="ARBA00022670"/>
    </source>
</evidence>
<organism evidence="7">
    <name type="scientific">Salmonella montevideo</name>
    <dbReference type="NCBI Taxonomy" id="115981"/>
    <lineage>
        <taxon>Bacteria</taxon>
        <taxon>Pseudomonadati</taxon>
        <taxon>Pseudomonadota</taxon>
        <taxon>Gammaproteobacteria</taxon>
        <taxon>Enterobacterales</taxon>
        <taxon>Enterobacteriaceae</taxon>
        <taxon>Salmonella</taxon>
    </lineage>
</organism>
<keyword evidence="2" id="KW-0378">Hydrolase</keyword>
<dbReference type="AlphaFoldDB" id="A0A612C4Z0"/>
<protein>
    <submittedName>
        <fullName evidence="7">M4 family metallopeptidase</fullName>
    </submittedName>
</protein>
<evidence type="ECO:0000259" key="6">
    <source>
        <dbReference type="Pfam" id="PF02868"/>
    </source>
</evidence>
<evidence type="ECO:0000256" key="3">
    <source>
        <dbReference type="ARBA" id="ARBA00022833"/>
    </source>
</evidence>
<reference evidence="7" key="1">
    <citation type="submission" date="2019-09" db="EMBL/GenBank/DDBJ databases">
        <authorList>
            <consortium name="GenomeTrakr network: Whole genome sequencing for foodborne pathogen traceback"/>
        </authorList>
    </citation>
    <scope>NUCLEOTIDE SEQUENCE</scope>
    <source>
        <strain evidence="7">FDA00001465</strain>
    </source>
</reference>
<dbReference type="Pfam" id="PF02868">
    <property type="entry name" value="Peptidase_M4_C"/>
    <property type="match status" value="1"/>
</dbReference>
<dbReference type="PROSITE" id="PS51257">
    <property type="entry name" value="PROKAR_LIPOPROTEIN"/>
    <property type="match status" value="1"/>
</dbReference>
<dbReference type="SUPFAM" id="SSF55486">
    <property type="entry name" value="Metalloproteases ('zincins'), catalytic domain"/>
    <property type="match status" value="1"/>
</dbReference>
<proteinExistence type="predicted"/>
<dbReference type="InterPro" id="IPR001570">
    <property type="entry name" value="Peptidase_M4_C_domain"/>
</dbReference>
<evidence type="ECO:0000313" key="7">
    <source>
        <dbReference type="EMBL" id="ECV9758189.1"/>
    </source>
</evidence>
<evidence type="ECO:0000256" key="2">
    <source>
        <dbReference type="ARBA" id="ARBA00022801"/>
    </source>
</evidence>
<accession>A0A612C4Z0</accession>
<dbReference type="InterPro" id="IPR027268">
    <property type="entry name" value="Peptidase_M4/M1_CTD_sf"/>
</dbReference>
<gene>
    <name evidence="7" type="ORF">AHY82_18800</name>
</gene>
<comment type="caution">
    <text evidence="7">The sequence shown here is derived from an EMBL/GenBank/DDBJ whole genome shotgun (WGS) entry which is preliminary data.</text>
</comment>
<dbReference type="GO" id="GO:0006508">
    <property type="term" value="P:proteolysis"/>
    <property type="evidence" value="ECO:0007669"/>
    <property type="project" value="UniProtKB-KW"/>
</dbReference>
<dbReference type="PANTHER" id="PTHR43579:SF1">
    <property type="entry name" value="NEUTRAL METALLOPROTEINASE"/>
    <property type="match status" value="1"/>
</dbReference>
<feature type="domain" description="Peptidase M4 C-terminal" evidence="6">
    <location>
        <begin position="228"/>
        <end position="375"/>
    </location>
</feature>
<feature type="transmembrane region" description="Helical" evidence="5">
    <location>
        <begin position="44"/>
        <end position="63"/>
    </location>
</feature>
<keyword evidence="3" id="KW-0862">Zinc</keyword>
<sequence length="477" mass="53215">MLNHLRLIIPPPRYPALLFFFLAITSCFLWCIFTLKSREGIMKVFALSALSGLMFFSSLTYAANYVDASVSGGTEKTGVIKTSVPVEYDSIKGECKTQNPDVIAKRATKTTGLELKTFKCSEGSAVISEGKFNGSNEPFGEAYAYITDILNKYKAYHKKALLSVPVNLSFYERDDWGANASWNAQTKTVTLISGNSGSGIYTPSGKTIIYHELGHAISNAGQTSATSEDSAIDEAFSDIFTVFFNNHGVSGDAVDWDIGRGYSRTGEAIRYVDSPKRDGAVENIHDITPSMNPYQRGGFIRKMFYNLYNNLRASGFDKNKSLELSYMLFYDANEDWHKGMSFGDLTRSLYTAYMTSYTSTYNEKNLLNAMSDVGVSPEVQYKIYSKAGFVSRLKVVYYDYDGNFHEEFTPQVPVGQTAWVNVPMYASESVSISAQIDYYGFKDYHLLFPTPWVNQCVITWGTIFSPQAAIGSEKCDF</sequence>
<keyword evidence="5" id="KW-0812">Transmembrane</keyword>
<dbReference type="EMBL" id="AAKUXP010000025">
    <property type="protein sequence ID" value="ECV9758189.1"/>
    <property type="molecule type" value="Genomic_DNA"/>
</dbReference>
<dbReference type="InterPro" id="IPR052759">
    <property type="entry name" value="Metalloprotease_M4"/>
</dbReference>
<name>A0A612C4Z0_SALMO</name>
<keyword evidence="1" id="KW-0645">Protease</keyword>
<dbReference type="PANTHER" id="PTHR43579">
    <property type="match status" value="1"/>
</dbReference>
<keyword evidence="5" id="KW-1133">Transmembrane helix</keyword>